<gene>
    <name evidence="2" type="ORF">EZ315_11155</name>
</gene>
<dbReference type="Proteomes" id="UP000297635">
    <property type="component" value="Unassembled WGS sequence"/>
</dbReference>
<dbReference type="AlphaFoldDB" id="A0A4Z0V4I4"/>
<dbReference type="SUPFAM" id="SSF48452">
    <property type="entry name" value="TPR-like"/>
    <property type="match status" value="1"/>
</dbReference>
<accession>A0A4Z0V4I4</accession>
<dbReference type="PROSITE" id="PS50005">
    <property type="entry name" value="TPR"/>
    <property type="match status" value="1"/>
</dbReference>
<evidence type="ECO:0000313" key="2">
    <source>
        <dbReference type="EMBL" id="TGG36411.1"/>
    </source>
</evidence>
<dbReference type="GeneID" id="82150346"/>
<organism evidence="2 3">
    <name type="scientific">Duncaniella freteri</name>
    <dbReference type="NCBI Taxonomy" id="2530391"/>
    <lineage>
        <taxon>Bacteria</taxon>
        <taxon>Pseudomonadati</taxon>
        <taxon>Bacteroidota</taxon>
        <taxon>Bacteroidia</taxon>
        <taxon>Bacteroidales</taxon>
        <taxon>Muribaculaceae</taxon>
        <taxon>Duncaniella</taxon>
    </lineage>
</organism>
<dbReference type="EMBL" id="SJSA01000002">
    <property type="protein sequence ID" value="TGG36411.1"/>
    <property type="molecule type" value="Genomic_DNA"/>
</dbReference>
<protein>
    <submittedName>
        <fullName evidence="2">Uncharacterized protein</fullName>
    </submittedName>
</protein>
<dbReference type="InterPro" id="IPR011990">
    <property type="entry name" value="TPR-like_helical_dom_sf"/>
</dbReference>
<dbReference type="InterPro" id="IPR019734">
    <property type="entry name" value="TPR_rpt"/>
</dbReference>
<name>A0A4Z0V4I4_9BACT</name>
<keyword evidence="1" id="KW-0802">TPR repeat</keyword>
<evidence type="ECO:0000256" key="1">
    <source>
        <dbReference type="PROSITE-ProRule" id="PRU00339"/>
    </source>
</evidence>
<evidence type="ECO:0000313" key="3">
    <source>
        <dbReference type="Proteomes" id="UP000297635"/>
    </source>
</evidence>
<comment type="caution">
    <text evidence="2">The sequence shown here is derived from an EMBL/GenBank/DDBJ whole genome shotgun (WGS) entry which is preliminary data.</text>
</comment>
<sequence>MNSLQIIQQLIDNKKFAEAIGMLTEQINDTVAGGDCNDKAELYFLRGKLLWRIGEHSRAMTDYAYASELDPSSPAIKALEQARDIAGFFNPDLYNP</sequence>
<reference evidence="2 3" key="1">
    <citation type="submission" date="2019-02" db="EMBL/GenBank/DDBJ databases">
        <title>Isolation and identification of novel species under the genus Muribaculum.</title>
        <authorList>
            <person name="Miyake S."/>
            <person name="Ding Y."/>
            <person name="Low A."/>
            <person name="Soh M."/>
            <person name="Seedorf H."/>
        </authorList>
    </citation>
    <scope>NUCLEOTIDE SEQUENCE [LARGE SCALE GENOMIC DNA]</scope>
    <source>
        <strain evidence="2 3">TLL-A3</strain>
    </source>
</reference>
<proteinExistence type="predicted"/>
<feature type="repeat" description="TPR" evidence="1">
    <location>
        <begin position="40"/>
        <end position="73"/>
    </location>
</feature>
<dbReference type="Gene3D" id="1.25.40.10">
    <property type="entry name" value="Tetratricopeptide repeat domain"/>
    <property type="match status" value="1"/>
</dbReference>
<keyword evidence="3" id="KW-1185">Reference proteome</keyword>
<dbReference type="RefSeq" id="WP_135472149.1">
    <property type="nucleotide sequence ID" value="NZ_CASCVZ010000069.1"/>
</dbReference>